<organism evidence="2 3">
    <name type="scientific">Niastella vici</name>
    <dbReference type="NCBI Taxonomy" id="1703345"/>
    <lineage>
        <taxon>Bacteria</taxon>
        <taxon>Pseudomonadati</taxon>
        <taxon>Bacteroidota</taxon>
        <taxon>Chitinophagia</taxon>
        <taxon>Chitinophagales</taxon>
        <taxon>Chitinophagaceae</taxon>
        <taxon>Niastella</taxon>
    </lineage>
</organism>
<dbReference type="PROSITE" id="PS51257">
    <property type="entry name" value="PROKAR_LIPOPROTEIN"/>
    <property type="match status" value="1"/>
</dbReference>
<name>A0A1V9G409_9BACT</name>
<reference evidence="2 3" key="1">
    <citation type="submission" date="2016-03" db="EMBL/GenBank/DDBJ databases">
        <title>Niastella vici sp. nov., isolated from farmland soil.</title>
        <authorList>
            <person name="Chen L."/>
            <person name="Wang D."/>
            <person name="Yang S."/>
            <person name="Wang G."/>
        </authorList>
    </citation>
    <scope>NUCLEOTIDE SEQUENCE [LARGE SCALE GENOMIC DNA]</scope>
    <source>
        <strain evidence="2 3">DJ57</strain>
    </source>
</reference>
<proteinExistence type="predicted"/>
<evidence type="ECO:0000256" key="1">
    <source>
        <dbReference type="SAM" id="SignalP"/>
    </source>
</evidence>
<keyword evidence="2" id="KW-0645">Protease</keyword>
<dbReference type="OrthoDB" id="785995at2"/>
<dbReference type="GO" id="GO:0006508">
    <property type="term" value="P:proteolysis"/>
    <property type="evidence" value="ECO:0007669"/>
    <property type="project" value="UniProtKB-KW"/>
</dbReference>
<dbReference type="STRING" id="1703345.A3860_16715"/>
<comment type="caution">
    <text evidence="2">The sequence shown here is derived from an EMBL/GenBank/DDBJ whole genome shotgun (WGS) entry which is preliminary data.</text>
</comment>
<sequence>MRKTICTLTAVAAACMLTLFACRKNASSDTPSTGVSDDVLTKIYNLGFSNSNVIADGKGNYIVEGDILLSGADLNAKGDVSLLRVGGEEQYRTTNLVRNLPRTITVSLSSSLSTWSTALNTALARYNALGLQLTFTRVTSGANISIVNGSGSFLASSGFPTSSGNPYSQVILNSSAVAGQPNNTVASILAHEIGHCIGFRHTDYFNRSYSCGGSAVNEGSAGVGAINIPGTPTGADPNSWMLSCIGSGQNRPFNANDVIALNYLY</sequence>
<evidence type="ECO:0000313" key="3">
    <source>
        <dbReference type="Proteomes" id="UP000192796"/>
    </source>
</evidence>
<dbReference type="RefSeq" id="WP_081146078.1">
    <property type="nucleotide sequence ID" value="NZ_LVYD01000024.1"/>
</dbReference>
<keyword evidence="2" id="KW-0378">Hydrolase</keyword>
<keyword evidence="1" id="KW-0732">Signal</keyword>
<dbReference type="Gene3D" id="3.40.390.10">
    <property type="entry name" value="Collagenase (Catalytic Domain)"/>
    <property type="match status" value="1"/>
</dbReference>
<gene>
    <name evidence="2" type="ORF">A3860_16715</name>
</gene>
<dbReference type="EMBL" id="LVYD01000024">
    <property type="protein sequence ID" value="OQP65310.1"/>
    <property type="molecule type" value="Genomic_DNA"/>
</dbReference>
<dbReference type="InterPro" id="IPR024079">
    <property type="entry name" value="MetalloPept_cat_dom_sf"/>
</dbReference>
<dbReference type="Pfam" id="PF12388">
    <property type="entry name" value="Peptidase_M57"/>
    <property type="match status" value="1"/>
</dbReference>
<dbReference type="Proteomes" id="UP000192796">
    <property type="component" value="Unassembled WGS sequence"/>
</dbReference>
<dbReference type="GO" id="GO:0008237">
    <property type="term" value="F:metallopeptidase activity"/>
    <property type="evidence" value="ECO:0007669"/>
    <property type="project" value="InterPro"/>
</dbReference>
<keyword evidence="3" id="KW-1185">Reference proteome</keyword>
<dbReference type="SUPFAM" id="SSF55486">
    <property type="entry name" value="Metalloproteases ('zincins'), catalytic domain"/>
    <property type="match status" value="1"/>
</dbReference>
<feature type="signal peptide" evidence="1">
    <location>
        <begin position="1"/>
        <end position="21"/>
    </location>
</feature>
<dbReference type="InterPro" id="IPR024653">
    <property type="entry name" value="Peptidase_M10/M27/M57"/>
</dbReference>
<feature type="chain" id="PRO_5012867782" evidence="1">
    <location>
        <begin position="22"/>
        <end position="265"/>
    </location>
</feature>
<protein>
    <submittedName>
        <fullName evidence="2">Protease</fullName>
    </submittedName>
</protein>
<accession>A0A1V9G409</accession>
<dbReference type="AlphaFoldDB" id="A0A1V9G409"/>
<evidence type="ECO:0000313" key="2">
    <source>
        <dbReference type="EMBL" id="OQP65310.1"/>
    </source>
</evidence>